<accession>A0A193LHD7</accession>
<dbReference type="OrthoDB" id="5738144at2"/>
<dbReference type="KEGG" id="woc:BA177_12295"/>
<gene>
    <name evidence="1" type="ORF">BA177_12295</name>
</gene>
<organism evidence="1 2">
    <name type="scientific">Woeseia oceani</name>
    <dbReference type="NCBI Taxonomy" id="1548547"/>
    <lineage>
        <taxon>Bacteria</taxon>
        <taxon>Pseudomonadati</taxon>
        <taxon>Pseudomonadota</taxon>
        <taxon>Gammaproteobacteria</taxon>
        <taxon>Woeseiales</taxon>
        <taxon>Woeseiaceae</taxon>
        <taxon>Woeseia</taxon>
    </lineage>
</organism>
<evidence type="ECO:0000313" key="2">
    <source>
        <dbReference type="Proteomes" id="UP000092695"/>
    </source>
</evidence>
<dbReference type="InterPro" id="IPR036390">
    <property type="entry name" value="WH_DNA-bd_sf"/>
</dbReference>
<dbReference type="SUPFAM" id="SSF46785">
    <property type="entry name" value="Winged helix' DNA-binding domain"/>
    <property type="match status" value="1"/>
</dbReference>
<dbReference type="STRING" id="1548547.BA177_12295"/>
<dbReference type="EMBL" id="CP016268">
    <property type="protein sequence ID" value="ANO51876.1"/>
    <property type="molecule type" value="Genomic_DNA"/>
</dbReference>
<dbReference type="RefSeq" id="WP_068616612.1">
    <property type="nucleotide sequence ID" value="NZ_CP016268.1"/>
</dbReference>
<name>A0A193LHD7_9GAMM</name>
<protein>
    <submittedName>
        <fullName evidence="1">Transcriptional regulator</fullName>
    </submittedName>
</protein>
<proteinExistence type="predicted"/>
<keyword evidence="2" id="KW-1185">Reference proteome</keyword>
<sequence length="109" mass="12497">MLGKLLGSLNKERVLIYLVARERGYAREIARFFEAPLNPLQKAMDGLEQAGVLVSNEIGTTRQYEFNPRYPLRAELLAMLEKALQLYPEALRAKLQVSRSRPRRKGKPL</sequence>
<dbReference type="AlphaFoldDB" id="A0A193LHD7"/>
<evidence type="ECO:0000313" key="1">
    <source>
        <dbReference type="EMBL" id="ANO51876.1"/>
    </source>
</evidence>
<reference evidence="1 2" key="1">
    <citation type="submission" date="2016-06" db="EMBL/GenBank/DDBJ databases">
        <title>Complete genome sequence of a deep-branching marine Gamma Proteobacterium Woeseia oceani type strain XK5.</title>
        <authorList>
            <person name="Mu D."/>
            <person name="Du Z."/>
        </authorList>
    </citation>
    <scope>NUCLEOTIDE SEQUENCE [LARGE SCALE GENOMIC DNA]</scope>
    <source>
        <strain evidence="1 2">XK5</strain>
    </source>
</reference>
<dbReference type="Proteomes" id="UP000092695">
    <property type="component" value="Chromosome"/>
</dbReference>